<proteinExistence type="predicted"/>
<evidence type="ECO:0000313" key="1">
    <source>
        <dbReference type="EMBL" id="MDI5832497.1"/>
    </source>
</evidence>
<dbReference type="Proteomes" id="UP001159075">
    <property type="component" value="Unassembled WGS sequence"/>
</dbReference>
<organism evidence="1 2">
    <name type="scientific">Shewanella xiamenensis</name>
    <dbReference type="NCBI Taxonomy" id="332186"/>
    <lineage>
        <taxon>Bacteria</taxon>
        <taxon>Pseudomonadati</taxon>
        <taxon>Pseudomonadota</taxon>
        <taxon>Gammaproteobacteria</taxon>
        <taxon>Alteromonadales</taxon>
        <taxon>Shewanellaceae</taxon>
        <taxon>Shewanella</taxon>
    </lineage>
</organism>
<gene>
    <name evidence="1" type="ORF">ODY93_13040</name>
</gene>
<evidence type="ECO:0000313" key="2">
    <source>
        <dbReference type="Proteomes" id="UP001159075"/>
    </source>
</evidence>
<protein>
    <submittedName>
        <fullName evidence="1">Uncharacterized protein</fullName>
    </submittedName>
</protein>
<dbReference type="RefSeq" id="WP_282679462.1">
    <property type="nucleotide sequence ID" value="NZ_CP106875.1"/>
</dbReference>
<reference evidence="1 2" key="1">
    <citation type="submission" date="2022-09" db="EMBL/GenBank/DDBJ databases">
        <title>The outer-membrane cytochrome OmcA is essential for infection of Shewanella oneidensis by a zebrafish-associated bacteriophage.</title>
        <authorList>
            <person name="Grenfell A.W."/>
            <person name="Intile P."/>
            <person name="Mcfarlane J."/>
            <person name="Leung D."/>
            <person name="Abdalla K."/>
            <person name="Wold M."/>
            <person name="Kees E."/>
            <person name="Gralnick J."/>
        </authorList>
    </citation>
    <scope>NUCLEOTIDE SEQUENCE [LARGE SCALE GENOMIC DNA]</scope>
    <source>
        <strain evidence="1 2">NF-5</strain>
    </source>
</reference>
<keyword evidence="2" id="KW-1185">Reference proteome</keyword>
<name>A0ABT6UEY5_9GAMM</name>
<comment type="caution">
    <text evidence="1">The sequence shown here is derived from an EMBL/GenBank/DDBJ whole genome shotgun (WGS) entry which is preliminary data.</text>
</comment>
<dbReference type="EMBL" id="JAOTLW010000013">
    <property type="protein sequence ID" value="MDI5832497.1"/>
    <property type="molecule type" value="Genomic_DNA"/>
</dbReference>
<accession>A0ABT6UEY5</accession>
<sequence length="187" mass="21251">MSAIHSITARILNEKDWNLDLSDKTTLSVNCAFFYLVDFSLGEIRLVAINKADFIKLTETPRPRLRIEDSVGFISAWMKQFRKNKLEPTEADLSDLIQACCIYFSATQSFKMYQTLPPEAKELPNILINIYRKGSSDSSIIRPTIFRAEGLFASTSEVVSLARQIRAVDTNMHPENQIAVKDNLPFK</sequence>